<protein>
    <submittedName>
        <fullName evidence="10">Sugar transferase</fullName>
        <ecNumber evidence="10">2.7.8.-</ecNumber>
    </submittedName>
</protein>
<feature type="transmembrane region" description="Helical" evidence="8">
    <location>
        <begin position="158"/>
        <end position="180"/>
    </location>
</feature>
<evidence type="ECO:0000313" key="10">
    <source>
        <dbReference type="EMBL" id="MDT0353498.1"/>
    </source>
</evidence>
<evidence type="ECO:0000256" key="2">
    <source>
        <dbReference type="ARBA" id="ARBA00006464"/>
    </source>
</evidence>
<evidence type="ECO:0000256" key="5">
    <source>
        <dbReference type="ARBA" id="ARBA00022989"/>
    </source>
</evidence>
<feature type="transmembrane region" description="Helical" evidence="8">
    <location>
        <begin position="322"/>
        <end position="346"/>
    </location>
</feature>
<dbReference type="Gene3D" id="3.40.50.720">
    <property type="entry name" value="NAD(P)-binding Rossmann-like Domain"/>
    <property type="match status" value="1"/>
</dbReference>
<dbReference type="RefSeq" id="WP_311560011.1">
    <property type="nucleotide sequence ID" value="NZ_JAVREJ010000034.1"/>
</dbReference>
<comment type="caution">
    <text evidence="10">The sequence shown here is derived from an EMBL/GenBank/DDBJ whole genome shotgun (WGS) entry which is preliminary data.</text>
</comment>
<feature type="domain" description="Bacterial sugar transferase" evidence="9">
    <location>
        <begin position="320"/>
        <end position="501"/>
    </location>
</feature>
<accession>A0ABU2NKH1</accession>
<feature type="transmembrane region" description="Helical" evidence="8">
    <location>
        <begin position="126"/>
        <end position="146"/>
    </location>
</feature>
<dbReference type="EC" id="2.7.8.-" evidence="10"/>
<feature type="transmembrane region" description="Helical" evidence="8">
    <location>
        <begin position="94"/>
        <end position="114"/>
    </location>
</feature>
<evidence type="ECO:0000256" key="8">
    <source>
        <dbReference type="SAM" id="Phobius"/>
    </source>
</evidence>
<dbReference type="GO" id="GO:0016740">
    <property type="term" value="F:transferase activity"/>
    <property type="evidence" value="ECO:0007669"/>
    <property type="project" value="UniProtKB-KW"/>
</dbReference>
<reference evidence="11" key="1">
    <citation type="submission" date="2023-07" db="EMBL/GenBank/DDBJ databases">
        <title>30 novel species of actinomycetes from the DSMZ collection.</title>
        <authorList>
            <person name="Nouioui I."/>
        </authorList>
    </citation>
    <scope>NUCLEOTIDE SEQUENCE [LARGE SCALE GENOMIC DNA]</scope>
    <source>
        <strain evidence="11">DSM 45834</strain>
    </source>
</reference>
<feature type="transmembrane region" description="Helical" evidence="8">
    <location>
        <begin position="69"/>
        <end position="88"/>
    </location>
</feature>
<evidence type="ECO:0000256" key="6">
    <source>
        <dbReference type="ARBA" id="ARBA00023136"/>
    </source>
</evidence>
<keyword evidence="6 8" id="KW-0472">Membrane</keyword>
<feature type="region of interest" description="Disordered" evidence="7">
    <location>
        <begin position="31"/>
        <end position="55"/>
    </location>
</feature>
<evidence type="ECO:0000256" key="1">
    <source>
        <dbReference type="ARBA" id="ARBA00004141"/>
    </source>
</evidence>
<dbReference type="Pfam" id="PF02397">
    <property type="entry name" value="Bac_transf"/>
    <property type="match status" value="1"/>
</dbReference>
<dbReference type="NCBIfam" id="TIGR03025">
    <property type="entry name" value="EPS_sugtrans"/>
    <property type="match status" value="1"/>
</dbReference>
<name>A0ABU2NKH1_9PSEU</name>
<organism evidence="10 11">
    <name type="scientific">Pseudonocardia charpentierae</name>
    <dbReference type="NCBI Taxonomy" id="3075545"/>
    <lineage>
        <taxon>Bacteria</taxon>
        <taxon>Bacillati</taxon>
        <taxon>Actinomycetota</taxon>
        <taxon>Actinomycetes</taxon>
        <taxon>Pseudonocardiales</taxon>
        <taxon>Pseudonocardiaceae</taxon>
        <taxon>Pseudonocardia</taxon>
    </lineage>
</organism>
<dbReference type="Proteomes" id="UP001183202">
    <property type="component" value="Unassembled WGS sequence"/>
</dbReference>
<evidence type="ECO:0000256" key="4">
    <source>
        <dbReference type="ARBA" id="ARBA00022692"/>
    </source>
</evidence>
<dbReference type="InterPro" id="IPR017475">
    <property type="entry name" value="EPS_sugar_tfrase"/>
</dbReference>
<proteinExistence type="inferred from homology"/>
<evidence type="ECO:0000256" key="3">
    <source>
        <dbReference type="ARBA" id="ARBA00022679"/>
    </source>
</evidence>
<dbReference type="InterPro" id="IPR003362">
    <property type="entry name" value="Bact_transf"/>
</dbReference>
<dbReference type="EMBL" id="JAVREJ010000034">
    <property type="protein sequence ID" value="MDT0353498.1"/>
    <property type="molecule type" value="Genomic_DNA"/>
</dbReference>
<evidence type="ECO:0000313" key="11">
    <source>
        <dbReference type="Proteomes" id="UP001183202"/>
    </source>
</evidence>
<evidence type="ECO:0000256" key="7">
    <source>
        <dbReference type="SAM" id="MobiDB-lite"/>
    </source>
</evidence>
<comment type="subcellular location">
    <subcellularLocation>
        <location evidence="1">Membrane</location>
        <topology evidence="1">Multi-pass membrane protein</topology>
    </subcellularLocation>
</comment>
<keyword evidence="3 10" id="KW-0808">Transferase</keyword>
<keyword evidence="4 8" id="KW-0812">Transmembrane</keyword>
<keyword evidence="5 8" id="KW-1133">Transmembrane helix</keyword>
<comment type="similarity">
    <text evidence="2">Belongs to the bacterial sugar transferase family.</text>
</comment>
<dbReference type="PANTHER" id="PTHR30576">
    <property type="entry name" value="COLANIC BIOSYNTHESIS UDP-GLUCOSE LIPID CARRIER TRANSFERASE"/>
    <property type="match status" value="1"/>
</dbReference>
<dbReference type="PANTHER" id="PTHR30576:SF0">
    <property type="entry name" value="UNDECAPRENYL-PHOSPHATE N-ACETYLGALACTOSAMINYL 1-PHOSPHATE TRANSFERASE-RELATED"/>
    <property type="match status" value="1"/>
</dbReference>
<sequence length="506" mass="55769">MDVSTTDEFPIGAPASRHLRTPVDLRTAVPDARRATVVPSANGPATRRSHNTSDPQVLRRRVRRFLGGIRAWMVVLPTDAVLLWMPALWTPQQIRAHTALALLSLALVTNGGRYRARLHLSMLDELPSLLGKLLTAAAIVATVIALRHEQESVTTFLVNVSFAMGLVVVGRVITTWLIGFSRRRRVTAHRVVLIGGGPLAAELAHILRGNPSYGLLPVGFVDDDRHCVAEVVLPHLGTTFSLDAAVLRERADVLLVADGGFAERDLLDIVRTPVCHPCDLLVVPRMHHFHTQTGIADHIGSIPVMRIRTPNLSGPARMIKRVFDVSVAAVLLLAVLPVIAVCALAVRIEGGSGVIFRQVRVGRDGKYFSCLKLRSMRPSDDGDAAAAWSSAIRQRTGPVGAFLRRTSLDELPQLWNILRGDMTLVGPRPERPHFVEQFSAKYDRYAHRHRVQAGLTGLAQVSGLRGDTSIADRARFDNYYIEHWTLWLDIKIILRTISEVVFAKGR</sequence>
<keyword evidence="11" id="KW-1185">Reference proteome</keyword>
<dbReference type="Pfam" id="PF13727">
    <property type="entry name" value="CoA_binding_3"/>
    <property type="match status" value="1"/>
</dbReference>
<evidence type="ECO:0000259" key="9">
    <source>
        <dbReference type="Pfam" id="PF02397"/>
    </source>
</evidence>
<gene>
    <name evidence="10" type="ORF">RM445_28785</name>
</gene>